<feature type="transmembrane region" description="Helical" evidence="6">
    <location>
        <begin position="52"/>
        <end position="77"/>
    </location>
</feature>
<keyword evidence="3 6" id="KW-1133">Transmembrane helix</keyword>
<proteinExistence type="inferred from homology"/>
<dbReference type="EMBL" id="OV121136">
    <property type="protein sequence ID" value="CAH0557414.1"/>
    <property type="molecule type" value="Genomic_DNA"/>
</dbReference>
<comment type="similarity">
    <text evidence="5">Belongs to the MIP/aquaporin (TC 1.A.8) family.</text>
</comment>
<feature type="transmembrane region" description="Helical" evidence="6">
    <location>
        <begin position="202"/>
        <end position="221"/>
    </location>
</feature>
<evidence type="ECO:0000256" key="1">
    <source>
        <dbReference type="ARBA" id="ARBA00004141"/>
    </source>
</evidence>
<keyword evidence="8" id="KW-1185">Reference proteome</keyword>
<evidence type="ECO:0000256" key="4">
    <source>
        <dbReference type="ARBA" id="ARBA00023136"/>
    </source>
</evidence>
<feature type="transmembrane region" description="Helical" evidence="6">
    <location>
        <begin position="127"/>
        <end position="150"/>
    </location>
</feature>
<dbReference type="InterPro" id="IPR034294">
    <property type="entry name" value="Aquaporin_transptr"/>
</dbReference>
<feature type="transmembrane region" description="Helical" evidence="6">
    <location>
        <begin position="89"/>
        <end position="115"/>
    </location>
</feature>
<comment type="subcellular location">
    <subcellularLocation>
        <location evidence="1">Membrane</location>
        <topology evidence="1">Multi-pass membrane protein</topology>
    </subcellularLocation>
</comment>
<keyword evidence="4 6" id="KW-0472">Membrane</keyword>
<dbReference type="PANTHER" id="PTHR19139:SF270">
    <property type="entry name" value="ENTOMOGLYCEROPORIN 1-RELATED"/>
    <property type="match status" value="1"/>
</dbReference>
<dbReference type="InterPro" id="IPR023271">
    <property type="entry name" value="Aquaporin-like"/>
</dbReference>
<sequence length="272" mass="30366">MFGDHQSQNSIHNGVEYLEINKMCDDGEYRIKNMEDSSQDIKETETTSQPKLLIFLSEFFATALLIFMICMGCTMQIDATVLQNCLTSGFIVMILVHTFGPISGAHLNPVVTISYMIINRLSLKETFVYFIAQFLGALTGYGLLMVITPLKYYDVPGHCMTLPNPELETWQAVTCEFLLTFVLIVAACATWDTRNENSLDSVSIRFGLLIAALSIIGSPYTGTSMNPARSFGPALWKGDMRSQWIYWIGPTLGSVVGSYVYKLLFLKEAINP</sequence>
<dbReference type="InterPro" id="IPR000425">
    <property type="entry name" value="MIP"/>
</dbReference>
<dbReference type="Pfam" id="PF00230">
    <property type="entry name" value="MIP"/>
    <property type="match status" value="1"/>
</dbReference>
<evidence type="ECO:0000313" key="7">
    <source>
        <dbReference type="EMBL" id="CAH0557414.1"/>
    </source>
</evidence>
<accession>A0A9P0B9Y6</accession>
<dbReference type="Proteomes" id="UP001154078">
    <property type="component" value="Chromosome 5"/>
</dbReference>
<feature type="transmembrane region" description="Helical" evidence="6">
    <location>
        <begin position="170"/>
        <end position="190"/>
    </location>
</feature>
<dbReference type="OrthoDB" id="3222at2759"/>
<gene>
    <name evidence="7" type="ORF">MELIAE_LOCUS8143</name>
</gene>
<evidence type="ECO:0000256" key="2">
    <source>
        <dbReference type="ARBA" id="ARBA00022692"/>
    </source>
</evidence>
<dbReference type="AlphaFoldDB" id="A0A9P0B9Y6"/>
<dbReference type="PRINTS" id="PR00783">
    <property type="entry name" value="MINTRINSICP"/>
</dbReference>
<dbReference type="PANTHER" id="PTHR19139">
    <property type="entry name" value="AQUAPORIN TRANSPORTER"/>
    <property type="match status" value="1"/>
</dbReference>
<organism evidence="7 8">
    <name type="scientific">Brassicogethes aeneus</name>
    <name type="common">Rape pollen beetle</name>
    <name type="synonym">Meligethes aeneus</name>
    <dbReference type="NCBI Taxonomy" id="1431903"/>
    <lineage>
        <taxon>Eukaryota</taxon>
        <taxon>Metazoa</taxon>
        <taxon>Ecdysozoa</taxon>
        <taxon>Arthropoda</taxon>
        <taxon>Hexapoda</taxon>
        <taxon>Insecta</taxon>
        <taxon>Pterygota</taxon>
        <taxon>Neoptera</taxon>
        <taxon>Endopterygota</taxon>
        <taxon>Coleoptera</taxon>
        <taxon>Polyphaga</taxon>
        <taxon>Cucujiformia</taxon>
        <taxon>Nitidulidae</taxon>
        <taxon>Meligethinae</taxon>
        <taxon>Brassicogethes</taxon>
    </lineage>
</organism>
<evidence type="ECO:0000313" key="8">
    <source>
        <dbReference type="Proteomes" id="UP001154078"/>
    </source>
</evidence>
<keyword evidence="5" id="KW-0813">Transport</keyword>
<evidence type="ECO:0000256" key="5">
    <source>
        <dbReference type="RuleBase" id="RU000477"/>
    </source>
</evidence>
<reference evidence="7" key="1">
    <citation type="submission" date="2021-12" db="EMBL/GenBank/DDBJ databases">
        <authorList>
            <person name="King R."/>
        </authorList>
    </citation>
    <scope>NUCLEOTIDE SEQUENCE</scope>
</reference>
<dbReference type="GO" id="GO:0015267">
    <property type="term" value="F:channel activity"/>
    <property type="evidence" value="ECO:0007669"/>
    <property type="project" value="InterPro"/>
</dbReference>
<name>A0A9P0B9Y6_BRAAE</name>
<keyword evidence="2 5" id="KW-0812">Transmembrane</keyword>
<dbReference type="SUPFAM" id="SSF81338">
    <property type="entry name" value="Aquaporin-like"/>
    <property type="match status" value="1"/>
</dbReference>
<feature type="transmembrane region" description="Helical" evidence="6">
    <location>
        <begin position="244"/>
        <end position="264"/>
    </location>
</feature>
<evidence type="ECO:0000256" key="6">
    <source>
        <dbReference type="SAM" id="Phobius"/>
    </source>
</evidence>
<protein>
    <submittedName>
        <fullName evidence="7">Uncharacterized protein</fullName>
    </submittedName>
</protein>
<evidence type="ECO:0000256" key="3">
    <source>
        <dbReference type="ARBA" id="ARBA00022989"/>
    </source>
</evidence>
<dbReference type="GO" id="GO:0005886">
    <property type="term" value="C:plasma membrane"/>
    <property type="evidence" value="ECO:0007669"/>
    <property type="project" value="TreeGrafter"/>
</dbReference>
<dbReference type="Gene3D" id="1.20.1080.10">
    <property type="entry name" value="Glycerol uptake facilitator protein"/>
    <property type="match status" value="1"/>
</dbReference>